<keyword evidence="2" id="KW-0732">Signal</keyword>
<evidence type="ECO:0000313" key="3">
    <source>
        <dbReference type="EMBL" id="CAG9323110.1"/>
    </source>
</evidence>
<accession>A0AAU9J784</accession>
<feature type="transmembrane region" description="Helical" evidence="1">
    <location>
        <begin position="159"/>
        <end position="179"/>
    </location>
</feature>
<keyword evidence="4" id="KW-1185">Reference proteome</keyword>
<gene>
    <name evidence="3" type="ORF">BSTOLATCC_MIC33012</name>
</gene>
<keyword evidence="1" id="KW-1133">Transmembrane helix</keyword>
<organism evidence="3 4">
    <name type="scientific">Blepharisma stoltei</name>
    <dbReference type="NCBI Taxonomy" id="1481888"/>
    <lineage>
        <taxon>Eukaryota</taxon>
        <taxon>Sar</taxon>
        <taxon>Alveolata</taxon>
        <taxon>Ciliophora</taxon>
        <taxon>Postciliodesmatophora</taxon>
        <taxon>Heterotrichea</taxon>
        <taxon>Heterotrichida</taxon>
        <taxon>Blepharismidae</taxon>
        <taxon>Blepharisma</taxon>
    </lineage>
</organism>
<protein>
    <submittedName>
        <fullName evidence="3">Uncharacterized protein</fullName>
    </submittedName>
</protein>
<dbReference type="Proteomes" id="UP001162131">
    <property type="component" value="Unassembled WGS sequence"/>
</dbReference>
<dbReference type="AlphaFoldDB" id="A0AAU9J784"/>
<sequence>MLFFLSILALAYSVDSISGRKSKLGACISLVQIAIIDTELEFKSIAKNLPPQNRERAQNKIVADMMINCMNKISSQAAVELLSMKENAMFLREHSSLIDWDRTQFDGNTVITFTQEQIELFDEIQAFQDSAHQFVAEPYEESEWSEDNKAYEGVPFLQFGLWYAVVIIGVFGLFFYFAITKLNEPPSTPKKKKKNK</sequence>
<feature type="signal peptide" evidence="2">
    <location>
        <begin position="1"/>
        <end position="16"/>
    </location>
</feature>
<proteinExistence type="predicted"/>
<reference evidence="3" key="1">
    <citation type="submission" date="2021-09" db="EMBL/GenBank/DDBJ databases">
        <authorList>
            <consortium name="AG Swart"/>
            <person name="Singh M."/>
            <person name="Singh A."/>
            <person name="Seah K."/>
            <person name="Emmerich C."/>
        </authorList>
    </citation>
    <scope>NUCLEOTIDE SEQUENCE</scope>
    <source>
        <strain evidence="3">ATCC30299</strain>
    </source>
</reference>
<evidence type="ECO:0000313" key="4">
    <source>
        <dbReference type="Proteomes" id="UP001162131"/>
    </source>
</evidence>
<keyword evidence="1" id="KW-0472">Membrane</keyword>
<evidence type="ECO:0000256" key="2">
    <source>
        <dbReference type="SAM" id="SignalP"/>
    </source>
</evidence>
<keyword evidence="1" id="KW-0812">Transmembrane</keyword>
<feature type="chain" id="PRO_5043829666" evidence="2">
    <location>
        <begin position="17"/>
        <end position="196"/>
    </location>
</feature>
<name>A0AAU9J784_9CILI</name>
<evidence type="ECO:0000256" key="1">
    <source>
        <dbReference type="SAM" id="Phobius"/>
    </source>
</evidence>
<dbReference type="EMBL" id="CAJZBQ010000033">
    <property type="protein sequence ID" value="CAG9323110.1"/>
    <property type="molecule type" value="Genomic_DNA"/>
</dbReference>
<comment type="caution">
    <text evidence="3">The sequence shown here is derived from an EMBL/GenBank/DDBJ whole genome shotgun (WGS) entry which is preliminary data.</text>
</comment>